<protein>
    <submittedName>
        <fullName evidence="4">Histidine kinase</fullName>
    </submittedName>
</protein>
<gene>
    <name evidence="4" type="ORF">FLAT13_00122</name>
</gene>
<dbReference type="GO" id="GO:0016020">
    <property type="term" value="C:membrane"/>
    <property type="evidence" value="ECO:0007669"/>
    <property type="project" value="InterPro"/>
</dbReference>
<dbReference type="EMBL" id="CAIJDP010000045">
    <property type="protein sequence ID" value="CAD0000630.1"/>
    <property type="molecule type" value="Genomic_DNA"/>
</dbReference>
<evidence type="ECO:0000256" key="2">
    <source>
        <dbReference type="SAM" id="Phobius"/>
    </source>
</evidence>
<keyword evidence="2" id="KW-1133">Transmembrane helix</keyword>
<keyword evidence="4" id="KW-0418">Kinase</keyword>
<feature type="transmembrane region" description="Helical" evidence="2">
    <location>
        <begin position="7"/>
        <end position="25"/>
    </location>
</feature>
<keyword evidence="2" id="KW-0472">Membrane</keyword>
<keyword evidence="1" id="KW-0175">Coiled coil</keyword>
<accession>A0A6V6YMC3</accession>
<keyword evidence="4" id="KW-0808">Transferase</keyword>
<proteinExistence type="predicted"/>
<dbReference type="GO" id="GO:0000155">
    <property type="term" value="F:phosphorelay sensor kinase activity"/>
    <property type="evidence" value="ECO:0007669"/>
    <property type="project" value="InterPro"/>
</dbReference>
<dbReference type="Pfam" id="PF06580">
    <property type="entry name" value="His_kinase"/>
    <property type="match status" value="1"/>
</dbReference>
<keyword evidence="5" id="KW-1185">Reference proteome</keyword>
<dbReference type="InterPro" id="IPR050640">
    <property type="entry name" value="Bact_2-comp_sensor_kinase"/>
</dbReference>
<dbReference type="RefSeq" id="WP_078228877.1">
    <property type="nucleotide sequence ID" value="NZ_CAIJDP010000045.1"/>
</dbReference>
<feature type="coiled-coil region" evidence="1">
    <location>
        <begin position="145"/>
        <end position="172"/>
    </location>
</feature>
<organism evidence="4 5">
    <name type="scientific">Flavobacterium salmonis</name>
    <dbReference type="NCBI Taxonomy" id="2654844"/>
    <lineage>
        <taxon>Bacteria</taxon>
        <taxon>Pseudomonadati</taxon>
        <taxon>Bacteroidota</taxon>
        <taxon>Flavobacteriia</taxon>
        <taxon>Flavobacteriales</taxon>
        <taxon>Flavobacteriaceae</taxon>
        <taxon>Flavobacterium</taxon>
    </lineage>
</organism>
<dbReference type="InterPro" id="IPR036890">
    <property type="entry name" value="HATPase_C_sf"/>
</dbReference>
<dbReference type="InterPro" id="IPR010559">
    <property type="entry name" value="Sig_transdc_His_kin_internal"/>
</dbReference>
<dbReference type="SUPFAM" id="SSF55874">
    <property type="entry name" value="ATPase domain of HSP90 chaperone/DNA topoisomerase II/histidine kinase"/>
    <property type="match status" value="1"/>
</dbReference>
<feature type="transmembrane region" description="Helical" evidence="2">
    <location>
        <begin position="131"/>
        <end position="148"/>
    </location>
</feature>
<feature type="transmembrane region" description="Helical" evidence="2">
    <location>
        <begin position="45"/>
        <end position="63"/>
    </location>
</feature>
<dbReference type="PANTHER" id="PTHR34220:SF7">
    <property type="entry name" value="SENSOR HISTIDINE KINASE YPDA"/>
    <property type="match status" value="1"/>
</dbReference>
<sequence>MQKKLKSYLFLIIGSLVFLFLPLFFSPRPPEEENYLFTKATQRDFLANLLMLLFFFLNFYLLIETLYIKKKYVLYGFIIIICLLIVCIVPSVITGHNPFTPNDDFLPEFHNPMKGFMPKKRPNGFFFLEEIRHHIFLFTAVIFSSAFLREKVRNKIIENEKLQAELSHLKTQIHPHFLFNTLNSIYALSIKKDDKAADTIVKLSEFMRYLLKDSNQNEVFLEKEITYIDNYIDLQRSRLRNSIDLEYKTDGDFSKYKIAPLLLFPFIENAFKYGVNPDENSVIKITIEVFQDHLNMTVFNHKVSIINIESSKIGLQNTYDRLQLYYPKKHTLKIEEDEHVYNVNLRIELT</sequence>
<evidence type="ECO:0000313" key="5">
    <source>
        <dbReference type="Proteomes" id="UP000530060"/>
    </source>
</evidence>
<dbReference type="Proteomes" id="UP000530060">
    <property type="component" value="Unassembled WGS sequence"/>
</dbReference>
<comment type="caution">
    <text evidence="4">The sequence shown here is derived from an EMBL/GenBank/DDBJ whole genome shotgun (WGS) entry which is preliminary data.</text>
</comment>
<keyword evidence="2" id="KW-0812">Transmembrane</keyword>
<name>A0A6V6YMC3_9FLAO</name>
<dbReference type="AlphaFoldDB" id="A0A6V6YMC3"/>
<evidence type="ECO:0000256" key="1">
    <source>
        <dbReference type="SAM" id="Coils"/>
    </source>
</evidence>
<evidence type="ECO:0000259" key="3">
    <source>
        <dbReference type="Pfam" id="PF06580"/>
    </source>
</evidence>
<dbReference type="PANTHER" id="PTHR34220">
    <property type="entry name" value="SENSOR HISTIDINE KINASE YPDA"/>
    <property type="match status" value="1"/>
</dbReference>
<feature type="domain" description="Signal transduction histidine kinase internal region" evidence="3">
    <location>
        <begin position="164"/>
        <end position="242"/>
    </location>
</feature>
<reference evidence="4 5" key="1">
    <citation type="submission" date="2020-06" db="EMBL/GenBank/DDBJ databases">
        <authorList>
            <person name="Criscuolo A."/>
        </authorList>
    </citation>
    <scope>NUCLEOTIDE SEQUENCE [LARGE SCALE GENOMIC DNA]</scope>
    <source>
        <strain evidence="5">CIP 111411</strain>
    </source>
</reference>
<feature type="transmembrane region" description="Helical" evidence="2">
    <location>
        <begin position="72"/>
        <end position="93"/>
    </location>
</feature>
<evidence type="ECO:0000313" key="4">
    <source>
        <dbReference type="EMBL" id="CAD0000630.1"/>
    </source>
</evidence>